<evidence type="ECO:0000313" key="2">
    <source>
        <dbReference type="EMBL" id="PWI24977.1"/>
    </source>
</evidence>
<proteinExistence type="predicted"/>
<dbReference type="RefSeq" id="WP_109306373.1">
    <property type="nucleotide sequence ID" value="NZ_BJUF01000004.1"/>
</dbReference>
<dbReference type="AlphaFoldDB" id="A0A2U3AKB8"/>
<dbReference type="Pfam" id="PF18735">
    <property type="entry name" value="HEPN_RiboL-PSP"/>
    <property type="match status" value="1"/>
</dbReference>
<name>A0A2U3AKB8_9BACL</name>
<organism evidence="2 3">
    <name type="scientific">Kurthia sibirica</name>
    <dbReference type="NCBI Taxonomy" id="202750"/>
    <lineage>
        <taxon>Bacteria</taxon>
        <taxon>Bacillati</taxon>
        <taxon>Bacillota</taxon>
        <taxon>Bacilli</taxon>
        <taxon>Bacillales</taxon>
        <taxon>Caryophanaceae</taxon>
        <taxon>Kurthia</taxon>
    </lineage>
</organism>
<reference evidence="2 3" key="1">
    <citation type="submission" date="2018-05" db="EMBL/GenBank/DDBJ databases">
        <title>Kurthia sibirica genome sequence.</title>
        <authorList>
            <person name="Maclea K.S."/>
            <person name="Goen A.E."/>
        </authorList>
    </citation>
    <scope>NUCLEOTIDE SEQUENCE [LARGE SCALE GENOMIC DNA]</scope>
    <source>
        <strain evidence="2 3">ATCC 49154</strain>
    </source>
</reference>
<dbReference type="OrthoDB" id="1551032at2"/>
<gene>
    <name evidence="2" type="ORF">DEX24_10405</name>
</gene>
<feature type="domain" description="RiboL-PSP-HEPN" evidence="1">
    <location>
        <begin position="20"/>
        <end position="220"/>
    </location>
</feature>
<accession>A0A2U3AKB8</accession>
<dbReference type="EMBL" id="QFVR01000013">
    <property type="protein sequence ID" value="PWI24977.1"/>
    <property type="molecule type" value="Genomic_DNA"/>
</dbReference>
<sequence length="232" mass="27211">MSSENTKNPLEKLQKRLDKDFTWRKKELTIARSNIDGSTGETLNFNLKVATTTLYSHWEGFIKTSSISYLDYLNKKKYILSDFKNCFKILHFTKNILEIKHSTKKSKFLELYETFSKENEEIFLVNTKGNHLINTQSNLNYEVLEEILLSLSLDITQFQTKDNLIDANLLNIRNKIAHGEYYSYLDTTNYNLDMEKQTKSNFLILYDDILTLMETFKDMIIDAALDESYLAN</sequence>
<comment type="caution">
    <text evidence="2">The sequence shown here is derived from an EMBL/GenBank/DDBJ whole genome shotgun (WGS) entry which is preliminary data.</text>
</comment>
<evidence type="ECO:0000313" key="3">
    <source>
        <dbReference type="Proteomes" id="UP000245938"/>
    </source>
</evidence>
<dbReference type="InterPro" id="IPR041519">
    <property type="entry name" value="HEPN_RiboL-PSP"/>
</dbReference>
<protein>
    <recommendedName>
        <fullName evidence="1">RiboL-PSP-HEPN domain-containing protein</fullName>
    </recommendedName>
</protein>
<evidence type="ECO:0000259" key="1">
    <source>
        <dbReference type="Pfam" id="PF18735"/>
    </source>
</evidence>
<keyword evidence="3" id="KW-1185">Reference proteome</keyword>
<dbReference type="Proteomes" id="UP000245938">
    <property type="component" value="Unassembled WGS sequence"/>
</dbReference>